<feature type="region of interest" description="Disordered" evidence="1">
    <location>
        <begin position="49"/>
        <end position="75"/>
    </location>
</feature>
<dbReference type="Proteomes" id="UP000092839">
    <property type="component" value="Chromosome"/>
</dbReference>
<gene>
    <name evidence="2" type="ORF">LMTR13_25155</name>
</gene>
<evidence type="ECO:0000313" key="2">
    <source>
        <dbReference type="EMBL" id="ANW02958.1"/>
    </source>
</evidence>
<proteinExistence type="predicted"/>
<name>A0A1B1UJJ3_9BRAD</name>
<evidence type="ECO:0008006" key="4">
    <source>
        <dbReference type="Google" id="ProtNLM"/>
    </source>
</evidence>
<keyword evidence="3" id="KW-1185">Reference proteome</keyword>
<evidence type="ECO:0000256" key="1">
    <source>
        <dbReference type="SAM" id="MobiDB-lite"/>
    </source>
</evidence>
<dbReference type="KEGG" id="bic:LMTR13_25155"/>
<sequence>MLAPVADTLLSEVARELERLVIERGKPKMAVSDNGSELTSNAILTRPGDIKGISRKRDGPRSIYQATERSVLRKS</sequence>
<accession>A0A1B1UJJ3</accession>
<evidence type="ECO:0000313" key="3">
    <source>
        <dbReference type="Proteomes" id="UP000092839"/>
    </source>
</evidence>
<protein>
    <recommendedName>
        <fullName evidence="4">Integrase catalytic domain-containing protein</fullName>
    </recommendedName>
</protein>
<dbReference type="EMBL" id="CP016428">
    <property type="protein sequence ID" value="ANW02958.1"/>
    <property type="molecule type" value="Genomic_DNA"/>
</dbReference>
<dbReference type="AlphaFoldDB" id="A0A1B1UJJ3"/>
<reference evidence="2 3" key="1">
    <citation type="submission" date="2016-07" db="EMBL/GenBank/DDBJ databases">
        <title>Complete genome sequence of Bradyrhizobium icense LMTR 13T, a potential inoculant strain isolated from lima bean (Phaseolus lunatus) in Peru.</title>
        <authorList>
            <person name="Ormeno-Orrillo E."/>
            <person name="Duran D."/>
            <person name="Rogel M.A."/>
            <person name="Rey L."/>
            <person name="Imperial J."/>
            <person name="Ruiz-Argueso T."/>
            <person name="Martinez-Romero E."/>
        </authorList>
    </citation>
    <scope>NUCLEOTIDE SEQUENCE [LARGE SCALE GENOMIC DNA]</scope>
    <source>
        <strain evidence="2 3">LMTR 13</strain>
    </source>
</reference>
<dbReference type="STRING" id="1274631.LMTR13_25155"/>
<organism evidence="2 3">
    <name type="scientific">Bradyrhizobium icense</name>
    <dbReference type="NCBI Taxonomy" id="1274631"/>
    <lineage>
        <taxon>Bacteria</taxon>
        <taxon>Pseudomonadati</taxon>
        <taxon>Pseudomonadota</taxon>
        <taxon>Alphaproteobacteria</taxon>
        <taxon>Hyphomicrobiales</taxon>
        <taxon>Nitrobacteraceae</taxon>
        <taxon>Bradyrhizobium</taxon>
    </lineage>
</organism>